<proteinExistence type="predicted"/>
<sequence>MVTFEGEDLLLCVTCGTQYDVPADKPLDNCRICDDPRQYVPPTGQAWTSLRKERGKHENQWKQDEEDSRMWYIYTDPKLGIGERACLIQTEHGNVLWDCFAYLGDEAVDFINSKGGLKAIVISHPHFYTTHLDWASTFSCPVYVHSADSTWLNRADPSGHRVLIDTPTFTILPGVTAIQTGGHFAGSMVLHWTTHLFIADSIVNVPSGLYPDHSSRPTGTSTYAFMWSIPNMIPLDPDRILAIWRAVRGFEFSATHGLFIGWEVRGEGTKGRVLESMKIQVRAQGFESHALLEERVEG</sequence>
<name>A0ACC3SR12_9PEZI</name>
<evidence type="ECO:0000313" key="2">
    <source>
        <dbReference type="Proteomes" id="UP001320706"/>
    </source>
</evidence>
<comment type="caution">
    <text evidence="1">The sequence shown here is derived from an EMBL/GenBank/DDBJ whole genome shotgun (WGS) entry which is preliminary data.</text>
</comment>
<dbReference type="EMBL" id="JAMKPW020000003">
    <property type="protein sequence ID" value="KAK8219813.1"/>
    <property type="molecule type" value="Genomic_DNA"/>
</dbReference>
<gene>
    <name evidence="1" type="ORF">M8818_000787</name>
</gene>
<protein>
    <submittedName>
        <fullName evidence="1">Uncharacterized protein</fullName>
    </submittedName>
</protein>
<dbReference type="Proteomes" id="UP001320706">
    <property type="component" value="Unassembled WGS sequence"/>
</dbReference>
<reference evidence="1" key="1">
    <citation type="submission" date="2024-02" db="EMBL/GenBank/DDBJ databases">
        <title>Metagenome Assembled Genome of Zalaria obscura JY119.</title>
        <authorList>
            <person name="Vighnesh L."/>
            <person name="Jagadeeshwari U."/>
            <person name="Venkata Ramana C."/>
            <person name="Sasikala C."/>
        </authorList>
    </citation>
    <scope>NUCLEOTIDE SEQUENCE</scope>
    <source>
        <strain evidence="1">JY119</strain>
    </source>
</reference>
<accession>A0ACC3SR12</accession>
<evidence type="ECO:0000313" key="1">
    <source>
        <dbReference type="EMBL" id="KAK8219813.1"/>
    </source>
</evidence>
<keyword evidence="2" id="KW-1185">Reference proteome</keyword>
<organism evidence="1 2">
    <name type="scientific">Zalaria obscura</name>
    <dbReference type="NCBI Taxonomy" id="2024903"/>
    <lineage>
        <taxon>Eukaryota</taxon>
        <taxon>Fungi</taxon>
        <taxon>Dikarya</taxon>
        <taxon>Ascomycota</taxon>
        <taxon>Pezizomycotina</taxon>
        <taxon>Dothideomycetes</taxon>
        <taxon>Dothideomycetidae</taxon>
        <taxon>Dothideales</taxon>
        <taxon>Zalariaceae</taxon>
        <taxon>Zalaria</taxon>
    </lineage>
</organism>